<dbReference type="Gene3D" id="3.40.30.10">
    <property type="entry name" value="Glutaredoxin"/>
    <property type="match status" value="1"/>
</dbReference>
<organism evidence="4 5">
    <name type="scientific">Zingiber officinale</name>
    <name type="common">Ginger</name>
    <name type="synonym">Amomum zingiber</name>
    <dbReference type="NCBI Taxonomy" id="94328"/>
    <lineage>
        <taxon>Eukaryota</taxon>
        <taxon>Viridiplantae</taxon>
        <taxon>Streptophyta</taxon>
        <taxon>Embryophyta</taxon>
        <taxon>Tracheophyta</taxon>
        <taxon>Spermatophyta</taxon>
        <taxon>Magnoliopsida</taxon>
        <taxon>Liliopsida</taxon>
        <taxon>Zingiberales</taxon>
        <taxon>Zingiberaceae</taxon>
        <taxon>Zingiber</taxon>
    </lineage>
</organism>
<evidence type="ECO:0000256" key="1">
    <source>
        <dbReference type="ARBA" id="ARBA00008987"/>
    </source>
</evidence>
<evidence type="ECO:0000259" key="3">
    <source>
        <dbReference type="PROSITE" id="PS51352"/>
    </source>
</evidence>
<dbReference type="AlphaFoldDB" id="A0A8J5F2R8"/>
<sequence>MGNGAWGKVPMAVSLRNGFCFFCAYDIGLEKREGDAPALDFLPWKSDFKGSRILEKEQRSHPISPINGQNPMDVAQTLGWWQKKTAPNMEEVESIDQLEHMLLNAEDKLVVVEFFSPQCGGCKALHPKICQQAELNSSAIFLKVNFDQHRGMCRSLGVPVLPFFQFYRGAEGRVCSFSCTNSNDILVWVVLSSLDGMSFASPTKHTSLLLVGPIDQECFTLPRSVPLIKCSPLHLDRSYQSDGPHPSLVSLTDQMSFAFPRSISPIGRASLLHDQFHWPDVLCYFPVGPLIGGAPHTN</sequence>
<dbReference type="Proteomes" id="UP000734854">
    <property type="component" value="Unassembled WGS sequence"/>
</dbReference>
<protein>
    <recommendedName>
        <fullName evidence="3">Thioredoxin domain-containing protein</fullName>
    </recommendedName>
</protein>
<proteinExistence type="inferred from homology"/>
<evidence type="ECO:0000256" key="2">
    <source>
        <dbReference type="ARBA" id="ARBA00023284"/>
    </source>
</evidence>
<dbReference type="Pfam" id="PF00085">
    <property type="entry name" value="Thioredoxin"/>
    <property type="match status" value="1"/>
</dbReference>
<dbReference type="PROSITE" id="PS51352">
    <property type="entry name" value="THIOREDOXIN_2"/>
    <property type="match status" value="1"/>
</dbReference>
<evidence type="ECO:0000313" key="4">
    <source>
        <dbReference type="EMBL" id="KAG6477237.1"/>
    </source>
</evidence>
<comment type="caution">
    <text evidence="4">The sequence shown here is derived from an EMBL/GenBank/DDBJ whole genome shotgun (WGS) entry which is preliminary data.</text>
</comment>
<dbReference type="GO" id="GO:0009507">
    <property type="term" value="C:chloroplast"/>
    <property type="evidence" value="ECO:0007669"/>
    <property type="project" value="UniProtKB-ARBA"/>
</dbReference>
<dbReference type="PANTHER" id="PTHR43601:SF31">
    <property type="entry name" value="THIOREDOXIN-LIKE 1-3, CHLOROPLASTIC"/>
    <property type="match status" value="1"/>
</dbReference>
<dbReference type="InterPro" id="IPR036249">
    <property type="entry name" value="Thioredoxin-like_sf"/>
</dbReference>
<reference evidence="4 5" key="1">
    <citation type="submission" date="2020-08" db="EMBL/GenBank/DDBJ databases">
        <title>Plant Genome Project.</title>
        <authorList>
            <person name="Zhang R.-G."/>
        </authorList>
    </citation>
    <scope>NUCLEOTIDE SEQUENCE [LARGE SCALE GENOMIC DNA]</scope>
    <source>
        <tissue evidence="4">Rhizome</tissue>
    </source>
</reference>
<evidence type="ECO:0000313" key="5">
    <source>
        <dbReference type="Proteomes" id="UP000734854"/>
    </source>
</evidence>
<dbReference type="EMBL" id="JACMSC010000018">
    <property type="protein sequence ID" value="KAG6477237.1"/>
    <property type="molecule type" value="Genomic_DNA"/>
</dbReference>
<dbReference type="PANTHER" id="PTHR43601">
    <property type="entry name" value="THIOREDOXIN, MITOCHONDRIAL"/>
    <property type="match status" value="1"/>
</dbReference>
<dbReference type="InterPro" id="IPR013766">
    <property type="entry name" value="Thioredoxin_domain"/>
</dbReference>
<keyword evidence="2" id="KW-0676">Redox-active center</keyword>
<dbReference type="CDD" id="cd02947">
    <property type="entry name" value="TRX_family"/>
    <property type="match status" value="1"/>
</dbReference>
<dbReference type="GO" id="GO:0045454">
    <property type="term" value="P:cell redox homeostasis"/>
    <property type="evidence" value="ECO:0007669"/>
    <property type="project" value="TreeGrafter"/>
</dbReference>
<keyword evidence="5" id="KW-1185">Reference proteome</keyword>
<accession>A0A8J5F2R8</accession>
<feature type="domain" description="Thioredoxin" evidence="3">
    <location>
        <begin position="64"/>
        <end position="199"/>
    </location>
</feature>
<comment type="similarity">
    <text evidence="1">Belongs to the thioredoxin family.</text>
</comment>
<dbReference type="SUPFAM" id="SSF52833">
    <property type="entry name" value="Thioredoxin-like"/>
    <property type="match status" value="1"/>
</dbReference>
<gene>
    <name evidence="4" type="ORF">ZIOFF_066489</name>
</gene>
<name>A0A8J5F2R8_ZINOF</name>